<gene>
    <name evidence="2" type="primary">A08g504130.1_BraROA</name>
    <name evidence="2" type="ORF">IGI04_030140</name>
</gene>
<evidence type="ECO:0000313" key="2">
    <source>
        <dbReference type="EMBL" id="KAG5388599.1"/>
    </source>
</evidence>
<organism evidence="2 3">
    <name type="scientific">Brassica rapa subsp. trilocularis</name>
    <dbReference type="NCBI Taxonomy" id="1813537"/>
    <lineage>
        <taxon>Eukaryota</taxon>
        <taxon>Viridiplantae</taxon>
        <taxon>Streptophyta</taxon>
        <taxon>Embryophyta</taxon>
        <taxon>Tracheophyta</taxon>
        <taxon>Spermatophyta</taxon>
        <taxon>Magnoliopsida</taxon>
        <taxon>eudicotyledons</taxon>
        <taxon>Gunneridae</taxon>
        <taxon>Pentapetalae</taxon>
        <taxon>rosids</taxon>
        <taxon>malvids</taxon>
        <taxon>Brassicales</taxon>
        <taxon>Brassicaceae</taxon>
        <taxon>Brassiceae</taxon>
        <taxon>Brassica</taxon>
    </lineage>
</organism>
<feature type="transmembrane region" description="Helical" evidence="1">
    <location>
        <begin position="40"/>
        <end position="58"/>
    </location>
</feature>
<evidence type="ECO:0000256" key="1">
    <source>
        <dbReference type="SAM" id="Phobius"/>
    </source>
</evidence>
<keyword evidence="1" id="KW-1133">Transmembrane helix</keyword>
<dbReference type="Proteomes" id="UP000823674">
    <property type="component" value="Chromosome A08"/>
</dbReference>
<keyword evidence="1" id="KW-0472">Membrane</keyword>
<dbReference type="EMBL" id="JADBGQ010000007">
    <property type="protein sequence ID" value="KAG5388599.1"/>
    <property type="molecule type" value="Genomic_DNA"/>
</dbReference>
<accession>A0ABQ7LPY8</accession>
<keyword evidence="3" id="KW-1185">Reference proteome</keyword>
<protein>
    <submittedName>
        <fullName evidence="2">Uncharacterized protein</fullName>
    </submittedName>
</protein>
<evidence type="ECO:0000313" key="3">
    <source>
        <dbReference type="Proteomes" id="UP000823674"/>
    </source>
</evidence>
<sequence>MSFNVSMNLTKLGIKILVFLDEFEKRSKNRNFGALRASNWLFMLVSVLMAMTILEILGEDEDDK</sequence>
<name>A0ABQ7LPY8_BRACM</name>
<reference evidence="2 3" key="1">
    <citation type="submission" date="2021-03" db="EMBL/GenBank/DDBJ databases">
        <authorList>
            <person name="King G.J."/>
            <person name="Bancroft I."/>
            <person name="Baten A."/>
            <person name="Bloomfield J."/>
            <person name="Borpatragohain P."/>
            <person name="He Z."/>
            <person name="Irish N."/>
            <person name="Irwin J."/>
            <person name="Liu K."/>
            <person name="Mauleon R.P."/>
            <person name="Moore J."/>
            <person name="Morris R."/>
            <person name="Ostergaard L."/>
            <person name="Wang B."/>
            <person name="Wells R."/>
        </authorList>
    </citation>
    <scope>NUCLEOTIDE SEQUENCE [LARGE SCALE GENOMIC DNA]</scope>
    <source>
        <strain evidence="2">R-o-18</strain>
        <tissue evidence="2">Leaf</tissue>
    </source>
</reference>
<comment type="caution">
    <text evidence="2">The sequence shown here is derived from an EMBL/GenBank/DDBJ whole genome shotgun (WGS) entry which is preliminary data.</text>
</comment>
<proteinExistence type="predicted"/>
<feature type="non-terminal residue" evidence="2">
    <location>
        <position position="64"/>
    </location>
</feature>
<keyword evidence="1" id="KW-0812">Transmembrane</keyword>